<reference evidence="2" key="1">
    <citation type="journal article" date="2020" name="Stud. Mycol.">
        <title>101 Dothideomycetes genomes: a test case for predicting lifestyles and emergence of pathogens.</title>
        <authorList>
            <person name="Haridas S."/>
            <person name="Albert R."/>
            <person name="Binder M."/>
            <person name="Bloem J."/>
            <person name="Labutti K."/>
            <person name="Salamov A."/>
            <person name="Andreopoulos B."/>
            <person name="Baker S."/>
            <person name="Barry K."/>
            <person name="Bills G."/>
            <person name="Bluhm B."/>
            <person name="Cannon C."/>
            <person name="Castanera R."/>
            <person name="Culley D."/>
            <person name="Daum C."/>
            <person name="Ezra D."/>
            <person name="Gonzalez J."/>
            <person name="Henrissat B."/>
            <person name="Kuo A."/>
            <person name="Liang C."/>
            <person name="Lipzen A."/>
            <person name="Lutzoni F."/>
            <person name="Magnuson J."/>
            <person name="Mondo S."/>
            <person name="Nolan M."/>
            <person name="Ohm R."/>
            <person name="Pangilinan J."/>
            <person name="Park H.-J."/>
            <person name="Ramirez L."/>
            <person name="Alfaro M."/>
            <person name="Sun H."/>
            <person name="Tritt A."/>
            <person name="Yoshinaga Y."/>
            <person name="Zwiers L.-H."/>
            <person name="Turgeon B."/>
            <person name="Goodwin S."/>
            <person name="Spatafora J."/>
            <person name="Crous P."/>
            <person name="Grigoriev I."/>
        </authorList>
    </citation>
    <scope>NUCLEOTIDE SEQUENCE</scope>
    <source>
        <strain evidence="2">Tuck. ex Michener</strain>
    </source>
</reference>
<feature type="chain" id="PRO_5025487036" evidence="1">
    <location>
        <begin position="22"/>
        <end position="165"/>
    </location>
</feature>
<dbReference type="OrthoDB" id="3901751at2759"/>
<evidence type="ECO:0000256" key="1">
    <source>
        <dbReference type="SAM" id="SignalP"/>
    </source>
</evidence>
<sequence>MLSVSKLSAALLLLTPLLSTASPLEKRQTYDVNVTIHANSKYASDGFNLTQDALVLNSGQWIVEPAEFIPAGGNTTFAFTAGIQTSPAGLLLQATIPYRAQMTEFGNGPFIDTYLAFDLNTAQRPQASFTHANNGGNQWFYIYDSYSDDLSGLGTHVIDVYIQDQ</sequence>
<accession>A0A6A6HJZ7</accession>
<dbReference type="Proteomes" id="UP000800092">
    <property type="component" value="Unassembled WGS sequence"/>
</dbReference>
<protein>
    <submittedName>
        <fullName evidence="2">Uncharacterized protein</fullName>
    </submittedName>
</protein>
<evidence type="ECO:0000313" key="2">
    <source>
        <dbReference type="EMBL" id="KAF2238291.1"/>
    </source>
</evidence>
<keyword evidence="1" id="KW-0732">Signal</keyword>
<evidence type="ECO:0000313" key="3">
    <source>
        <dbReference type="Proteomes" id="UP000800092"/>
    </source>
</evidence>
<feature type="signal peptide" evidence="1">
    <location>
        <begin position="1"/>
        <end position="21"/>
    </location>
</feature>
<dbReference type="EMBL" id="ML991776">
    <property type="protein sequence ID" value="KAF2238291.1"/>
    <property type="molecule type" value="Genomic_DNA"/>
</dbReference>
<dbReference type="AlphaFoldDB" id="A0A6A6HJZ7"/>
<gene>
    <name evidence="2" type="ORF">EV356DRAFT_573398</name>
</gene>
<name>A0A6A6HJZ7_VIRVR</name>
<organism evidence="2 3">
    <name type="scientific">Viridothelium virens</name>
    <name type="common">Speckled blister lichen</name>
    <name type="synonym">Trypethelium virens</name>
    <dbReference type="NCBI Taxonomy" id="1048519"/>
    <lineage>
        <taxon>Eukaryota</taxon>
        <taxon>Fungi</taxon>
        <taxon>Dikarya</taxon>
        <taxon>Ascomycota</taxon>
        <taxon>Pezizomycotina</taxon>
        <taxon>Dothideomycetes</taxon>
        <taxon>Dothideomycetes incertae sedis</taxon>
        <taxon>Trypetheliales</taxon>
        <taxon>Trypetheliaceae</taxon>
        <taxon>Viridothelium</taxon>
    </lineage>
</organism>
<keyword evidence="3" id="KW-1185">Reference proteome</keyword>
<proteinExistence type="predicted"/>